<keyword evidence="3" id="KW-1185">Reference proteome</keyword>
<organism evidence="2 3">
    <name type="scientific">Tanacetum coccineum</name>
    <dbReference type="NCBI Taxonomy" id="301880"/>
    <lineage>
        <taxon>Eukaryota</taxon>
        <taxon>Viridiplantae</taxon>
        <taxon>Streptophyta</taxon>
        <taxon>Embryophyta</taxon>
        <taxon>Tracheophyta</taxon>
        <taxon>Spermatophyta</taxon>
        <taxon>Magnoliopsida</taxon>
        <taxon>eudicotyledons</taxon>
        <taxon>Gunneridae</taxon>
        <taxon>Pentapetalae</taxon>
        <taxon>asterids</taxon>
        <taxon>campanulids</taxon>
        <taxon>Asterales</taxon>
        <taxon>Asteraceae</taxon>
        <taxon>Asteroideae</taxon>
        <taxon>Anthemideae</taxon>
        <taxon>Anthemidinae</taxon>
        <taxon>Tanacetum</taxon>
    </lineage>
</organism>
<gene>
    <name evidence="2" type="ORF">Tco_0819323</name>
</gene>
<sequence length="160" mass="17062">MLSIEARYIDAKLLSALESNNTLARCWFRRNVPVTTFGSWGAFFIPQHVASSGWPLVLAVPGLMTYLMASLTLDSARPCVMQIAFHTPGMVSSIPTIFSQGGNISLEGFLPSILLLVVIIVAVVVVVVVVVVVMVVVVVVSEASSRVAAILSATNFLMAV</sequence>
<evidence type="ECO:0000313" key="2">
    <source>
        <dbReference type="EMBL" id="GJS98153.1"/>
    </source>
</evidence>
<protein>
    <submittedName>
        <fullName evidence="2">Uncharacterized protein</fullName>
    </submittedName>
</protein>
<keyword evidence="1" id="KW-0812">Transmembrane</keyword>
<keyword evidence="1" id="KW-0472">Membrane</keyword>
<dbReference type="Proteomes" id="UP001151760">
    <property type="component" value="Unassembled WGS sequence"/>
</dbReference>
<evidence type="ECO:0000256" key="1">
    <source>
        <dbReference type="SAM" id="Phobius"/>
    </source>
</evidence>
<evidence type="ECO:0000313" key="3">
    <source>
        <dbReference type="Proteomes" id="UP001151760"/>
    </source>
</evidence>
<proteinExistence type="predicted"/>
<keyword evidence="1" id="KW-1133">Transmembrane helix</keyword>
<name>A0ABQ5AAK8_9ASTR</name>
<accession>A0ABQ5AAK8</accession>
<comment type="caution">
    <text evidence="2">The sequence shown here is derived from an EMBL/GenBank/DDBJ whole genome shotgun (WGS) entry which is preliminary data.</text>
</comment>
<reference evidence="2" key="2">
    <citation type="submission" date="2022-01" db="EMBL/GenBank/DDBJ databases">
        <authorList>
            <person name="Yamashiro T."/>
            <person name="Shiraishi A."/>
            <person name="Satake H."/>
            <person name="Nakayama K."/>
        </authorList>
    </citation>
    <scope>NUCLEOTIDE SEQUENCE</scope>
</reference>
<reference evidence="2" key="1">
    <citation type="journal article" date="2022" name="Int. J. Mol. Sci.">
        <title>Draft Genome of Tanacetum Coccineum: Genomic Comparison of Closely Related Tanacetum-Family Plants.</title>
        <authorList>
            <person name="Yamashiro T."/>
            <person name="Shiraishi A."/>
            <person name="Nakayama K."/>
            <person name="Satake H."/>
        </authorList>
    </citation>
    <scope>NUCLEOTIDE SEQUENCE</scope>
</reference>
<dbReference type="EMBL" id="BQNB010012021">
    <property type="protein sequence ID" value="GJS98153.1"/>
    <property type="molecule type" value="Genomic_DNA"/>
</dbReference>
<feature type="transmembrane region" description="Helical" evidence="1">
    <location>
        <begin position="113"/>
        <end position="140"/>
    </location>
</feature>